<feature type="transmembrane region" description="Helical" evidence="5">
    <location>
        <begin position="141"/>
        <end position="159"/>
    </location>
</feature>
<dbReference type="Pfam" id="PF02518">
    <property type="entry name" value="HATPase_c"/>
    <property type="match status" value="1"/>
</dbReference>
<evidence type="ECO:0000313" key="9">
    <source>
        <dbReference type="EMBL" id="ATX79442.1"/>
    </source>
</evidence>
<dbReference type="InterPro" id="IPR036097">
    <property type="entry name" value="HisK_dim/P_sf"/>
</dbReference>
<dbReference type="AlphaFoldDB" id="A0A2K8KXJ8"/>
<dbReference type="InterPro" id="IPR004358">
    <property type="entry name" value="Sig_transdc_His_kin-like_C"/>
</dbReference>
<evidence type="ECO:0000256" key="3">
    <source>
        <dbReference type="ARBA" id="ARBA00022553"/>
    </source>
</evidence>
<dbReference type="Pfam" id="PF00072">
    <property type="entry name" value="Response_reg"/>
    <property type="match status" value="1"/>
</dbReference>
<dbReference type="CDD" id="cd00130">
    <property type="entry name" value="PAS"/>
    <property type="match status" value="1"/>
</dbReference>
<dbReference type="CDD" id="cd00082">
    <property type="entry name" value="HisKA"/>
    <property type="match status" value="1"/>
</dbReference>
<dbReference type="Gene3D" id="1.10.287.130">
    <property type="match status" value="1"/>
</dbReference>
<evidence type="ECO:0000259" key="7">
    <source>
        <dbReference type="PROSITE" id="PS50110"/>
    </source>
</evidence>
<dbReference type="KEGG" id="maes:Ga0123461_1023"/>
<name>A0A2K8KXJ8_MARES</name>
<dbReference type="GO" id="GO:0000155">
    <property type="term" value="F:phosphorelay sensor kinase activity"/>
    <property type="evidence" value="ECO:0007669"/>
    <property type="project" value="InterPro"/>
</dbReference>
<keyword evidence="5" id="KW-0812">Transmembrane</keyword>
<dbReference type="CDD" id="cd17546">
    <property type="entry name" value="REC_hyHK_CKI1_RcsC-like"/>
    <property type="match status" value="1"/>
</dbReference>
<dbReference type="EMBL" id="CP018799">
    <property type="protein sequence ID" value="ATX79442.1"/>
    <property type="molecule type" value="Genomic_DNA"/>
</dbReference>
<dbReference type="EC" id="2.7.13.3" evidence="2"/>
<dbReference type="RefSeq" id="WP_232710375.1">
    <property type="nucleotide sequence ID" value="NZ_CP018799.1"/>
</dbReference>
<accession>A0A2K8KXJ8</accession>
<dbReference type="SUPFAM" id="SSF55785">
    <property type="entry name" value="PYP-like sensor domain (PAS domain)"/>
    <property type="match status" value="1"/>
</dbReference>
<dbReference type="Gene3D" id="3.30.450.20">
    <property type="entry name" value="PAS domain"/>
    <property type="match status" value="1"/>
</dbReference>
<feature type="transmembrane region" description="Helical" evidence="5">
    <location>
        <begin position="91"/>
        <end position="113"/>
    </location>
</feature>
<dbReference type="Pfam" id="PF00512">
    <property type="entry name" value="HisKA"/>
    <property type="match status" value="1"/>
</dbReference>
<evidence type="ECO:0000259" key="8">
    <source>
        <dbReference type="PROSITE" id="PS50112"/>
    </source>
</evidence>
<evidence type="ECO:0000259" key="6">
    <source>
        <dbReference type="PROSITE" id="PS50109"/>
    </source>
</evidence>
<dbReference type="InterPro" id="IPR013767">
    <property type="entry name" value="PAS_fold"/>
</dbReference>
<dbReference type="Gene3D" id="3.40.50.2300">
    <property type="match status" value="1"/>
</dbReference>
<evidence type="ECO:0000256" key="1">
    <source>
        <dbReference type="ARBA" id="ARBA00000085"/>
    </source>
</evidence>
<dbReference type="SUPFAM" id="SSF55874">
    <property type="entry name" value="ATPase domain of HSP90 chaperone/DNA topoisomerase II/histidine kinase"/>
    <property type="match status" value="1"/>
</dbReference>
<dbReference type="SUPFAM" id="SSF47384">
    <property type="entry name" value="Homodimeric domain of signal transducing histidine kinase"/>
    <property type="match status" value="1"/>
</dbReference>
<dbReference type="PROSITE" id="PS50109">
    <property type="entry name" value="HIS_KIN"/>
    <property type="match status" value="1"/>
</dbReference>
<dbReference type="Pfam" id="PF00989">
    <property type="entry name" value="PAS"/>
    <property type="match status" value="1"/>
</dbReference>
<dbReference type="InterPro" id="IPR001789">
    <property type="entry name" value="Sig_transdc_resp-reg_receiver"/>
</dbReference>
<dbReference type="PANTHER" id="PTHR43547">
    <property type="entry name" value="TWO-COMPONENT HISTIDINE KINASE"/>
    <property type="match status" value="1"/>
</dbReference>
<gene>
    <name evidence="9" type="ORF">Ga0123461_1023</name>
</gene>
<keyword evidence="5" id="KW-1133">Transmembrane helix</keyword>
<dbReference type="SMART" id="SM00388">
    <property type="entry name" value="HisKA"/>
    <property type="match status" value="1"/>
</dbReference>
<dbReference type="Proteomes" id="UP000231701">
    <property type="component" value="Chromosome"/>
</dbReference>
<feature type="domain" description="Response regulatory" evidence="7">
    <location>
        <begin position="598"/>
        <end position="713"/>
    </location>
</feature>
<reference evidence="9 10" key="1">
    <citation type="submission" date="2016-12" db="EMBL/GenBank/DDBJ databases">
        <title>Isolation and genomic insights into novel planktonic Zetaproteobacteria from stratified waters of the Chesapeake Bay.</title>
        <authorList>
            <person name="McAllister S.M."/>
            <person name="Kato S."/>
            <person name="Chan C.S."/>
            <person name="Chiu B.K."/>
            <person name="Field E.K."/>
        </authorList>
    </citation>
    <scope>NUCLEOTIDE SEQUENCE [LARGE SCALE GENOMIC DNA]</scope>
    <source>
        <strain evidence="9 10">CP-5</strain>
    </source>
</reference>
<dbReference type="InterPro" id="IPR035965">
    <property type="entry name" value="PAS-like_dom_sf"/>
</dbReference>
<sequence>MQATTMGGGLVQNFKRFATWIQNEAYTDSKPLAELQLQQTKSRILLTIASLTYIILHGEYFEYYKLEALSFAALYFMLNSIALIRLRHRPFTIVGSLAYPILDVMIVSFGMLIDGGHSSGVYFMLLPIIIGNGLRFGNPLLIYAQVSCLVGMLCTTAYGHYTLQLAIDYTLFSWQIFTLFAVPLFAYLIVKKVEKAIDDKNVAEQSSFQLIDKGPLPVFTYELNSKFGIRLLYANAAVYKLFNKTQSDIIGQSTDLLVLPEDSEEMHKFCSSAFREQGHKEPQLPLSTYIRGRDGSGRILKLMVKAIRMRWRDRWIGVCFLLDITERETLQEQLEVVHRHGYMSTLVAGIVHDFRNVLTNMIGNAEVLQMNSDDEAEKQQIETIIAAGERGSDLITHLLKLSRSNRNHDQSRGCTKGEELSLPLGNIIALARLQLPHKVRLISNIREPLPDVAISVVEIEQILLNLINNSMQAIVDSGLIEVEVSGQDTTGKEAFCITVTDNGAGISDENIAMVFKPFWTSRADEGGTGLGLTMIQRIVKLHHGSIDVSSPAGEQKTTVRVCIPPYISEAIKTPAPLTEIEPGSSSTASLSAEIPSQHILVVDDMPDILQIHQAILSRIGHTTTPAESADAALTLFEDKQHQFDLVVTDYRMPGKDGLELVEAIRKTHSTIPILMVTAYGEDEQLQRVGNYGVTLINKPVTLLKLKDGISEAIAQASLLSSD</sequence>
<feature type="domain" description="PAS" evidence="8">
    <location>
        <begin position="203"/>
        <end position="277"/>
    </location>
</feature>
<dbReference type="InterPro" id="IPR036890">
    <property type="entry name" value="HATPase_C_sf"/>
</dbReference>
<dbReference type="SMART" id="SM00448">
    <property type="entry name" value="REC"/>
    <property type="match status" value="1"/>
</dbReference>
<dbReference type="SMART" id="SM00387">
    <property type="entry name" value="HATPase_c"/>
    <property type="match status" value="1"/>
</dbReference>
<dbReference type="InterPro" id="IPR005467">
    <property type="entry name" value="His_kinase_dom"/>
</dbReference>
<dbReference type="InterPro" id="IPR000014">
    <property type="entry name" value="PAS"/>
</dbReference>
<proteinExistence type="predicted"/>
<dbReference type="PRINTS" id="PR00344">
    <property type="entry name" value="BCTRLSENSOR"/>
</dbReference>
<dbReference type="Gene3D" id="3.30.565.10">
    <property type="entry name" value="Histidine kinase-like ATPase, C-terminal domain"/>
    <property type="match status" value="1"/>
</dbReference>
<dbReference type="PROSITE" id="PS50112">
    <property type="entry name" value="PAS"/>
    <property type="match status" value="1"/>
</dbReference>
<feature type="domain" description="Histidine kinase" evidence="6">
    <location>
        <begin position="349"/>
        <end position="567"/>
    </location>
</feature>
<dbReference type="NCBIfam" id="TIGR00229">
    <property type="entry name" value="sensory_box"/>
    <property type="match status" value="1"/>
</dbReference>
<evidence type="ECO:0000256" key="2">
    <source>
        <dbReference type="ARBA" id="ARBA00012438"/>
    </source>
</evidence>
<organism evidence="9 10">
    <name type="scientific">Mariprofundus aestuarium</name>
    <dbReference type="NCBI Taxonomy" id="1921086"/>
    <lineage>
        <taxon>Bacteria</taxon>
        <taxon>Pseudomonadati</taxon>
        <taxon>Pseudomonadota</taxon>
        <taxon>Candidatius Mariprofundia</taxon>
        <taxon>Mariprofundales</taxon>
        <taxon>Mariprofundaceae</taxon>
        <taxon>Mariprofundus</taxon>
    </lineage>
</organism>
<dbReference type="InterPro" id="IPR011006">
    <property type="entry name" value="CheY-like_superfamily"/>
</dbReference>
<keyword evidence="5" id="KW-0472">Membrane</keyword>
<protein>
    <recommendedName>
        <fullName evidence="2">histidine kinase</fullName>
        <ecNumber evidence="2">2.7.13.3</ecNumber>
    </recommendedName>
</protein>
<evidence type="ECO:0000256" key="4">
    <source>
        <dbReference type="PROSITE-ProRule" id="PRU00169"/>
    </source>
</evidence>
<feature type="transmembrane region" description="Helical" evidence="5">
    <location>
        <begin position="66"/>
        <end position="84"/>
    </location>
</feature>
<comment type="catalytic activity">
    <reaction evidence="1">
        <text>ATP + protein L-histidine = ADP + protein N-phospho-L-histidine.</text>
        <dbReference type="EC" id="2.7.13.3"/>
    </reaction>
</comment>
<dbReference type="PANTHER" id="PTHR43547:SF2">
    <property type="entry name" value="HYBRID SIGNAL TRANSDUCTION HISTIDINE KINASE C"/>
    <property type="match status" value="1"/>
</dbReference>
<feature type="modified residue" description="4-aspartylphosphate" evidence="4">
    <location>
        <position position="649"/>
    </location>
</feature>
<dbReference type="PROSITE" id="PS50110">
    <property type="entry name" value="RESPONSE_REGULATORY"/>
    <property type="match status" value="1"/>
</dbReference>
<feature type="transmembrane region" description="Helical" evidence="5">
    <location>
        <begin position="44"/>
        <end position="60"/>
    </location>
</feature>
<keyword evidence="3 4" id="KW-0597">Phosphoprotein</keyword>
<keyword evidence="10" id="KW-1185">Reference proteome</keyword>
<dbReference type="InterPro" id="IPR003661">
    <property type="entry name" value="HisK_dim/P_dom"/>
</dbReference>
<evidence type="ECO:0000256" key="5">
    <source>
        <dbReference type="SAM" id="Phobius"/>
    </source>
</evidence>
<dbReference type="InterPro" id="IPR003594">
    <property type="entry name" value="HATPase_dom"/>
</dbReference>
<dbReference type="SUPFAM" id="SSF52172">
    <property type="entry name" value="CheY-like"/>
    <property type="match status" value="1"/>
</dbReference>
<feature type="transmembrane region" description="Helical" evidence="5">
    <location>
        <begin position="171"/>
        <end position="190"/>
    </location>
</feature>
<evidence type="ECO:0000313" key="10">
    <source>
        <dbReference type="Proteomes" id="UP000231701"/>
    </source>
</evidence>